<keyword evidence="1" id="KW-0812">Transmembrane</keyword>
<evidence type="ECO:0000313" key="3">
    <source>
        <dbReference type="Proteomes" id="UP001362999"/>
    </source>
</evidence>
<dbReference type="AlphaFoldDB" id="A0AAW0CD86"/>
<organism evidence="2 3">
    <name type="scientific">Favolaschia claudopus</name>
    <dbReference type="NCBI Taxonomy" id="2862362"/>
    <lineage>
        <taxon>Eukaryota</taxon>
        <taxon>Fungi</taxon>
        <taxon>Dikarya</taxon>
        <taxon>Basidiomycota</taxon>
        <taxon>Agaricomycotina</taxon>
        <taxon>Agaricomycetes</taxon>
        <taxon>Agaricomycetidae</taxon>
        <taxon>Agaricales</taxon>
        <taxon>Marasmiineae</taxon>
        <taxon>Mycenaceae</taxon>
        <taxon>Favolaschia</taxon>
    </lineage>
</organism>
<reference evidence="2 3" key="1">
    <citation type="journal article" date="2024" name="J Genomics">
        <title>Draft genome sequencing and assembly of Favolaschia claudopus CIRM-BRFM 2984 isolated from oak limbs.</title>
        <authorList>
            <person name="Navarro D."/>
            <person name="Drula E."/>
            <person name="Chaduli D."/>
            <person name="Cazenave R."/>
            <person name="Ahrendt S."/>
            <person name="Wang J."/>
            <person name="Lipzen A."/>
            <person name="Daum C."/>
            <person name="Barry K."/>
            <person name="Grigoriev I.V."/>
            <person name="Favel A."/>
            <person name="Rosso M.N."/>
            <person name="Martin F."/>
        </authorList>
    </citation>
    <scope>NUCLEOTIDE SEQUENCE [LARGE SCALE GENOMIC DNA]</scope>
    <source>
        <strain evidence="2 3">CIRM-BRFM 2984</strain>
    </source>
</reference>
<evidence type="ECO:0000256" key="1">
    <source>
        <dbReference type="SAM" id="Phobius"/>
    </source>
</evidence>
<proteinExistence type="predicted"/>
<dbReference type="InterPro" id="IPR046580">
    <property type="entry name" value="DUF6640"/>
</dbReference>
<protein>
    <submittedName>
        <fullName evidence="2">Alpha beta-hydrolase</fullName>
    </submittedName>
</protein>
<feature type="transmembrane region" description="Helical" evidence="1">
    <location>
        <begin position="44"/>
        <end position="62"/>
    </location>
</feature>
<dbReference type="PROSITE" id="PS51257">
    <property type="entry name" value="PROKAR_LIPOPROTEIN"/>
    <property type="match status" value="1"/>
</dbReference>
<comment type="caution">
    <text evidence="2">The sequence shown here is derived from an EMBL/GenBank/DDBJ whole genome shotgun (WGS) entry which is preliminary data.</text>
</comment>
<dbReference type="EMBL" id="JAWWNJ010000019">
    <property type="protein sequence ID" value="KAK7036098.1"/>
    <property type="molecule type" value="Genomic_DNA"/>
</dbReference>
<keyword evidence="1" id="KW-1133">Transmembrane helix</keyword>
<keyword evidence="1" id="KW-0472">Membrane</keyword>
<gene>
    <name evidence="2" type="ORF">R3P38DRAFT_2910584</name>
</gene>
<accession>A0AAW0CD86</accession>
<keyword evidence="3" id="KW-1185">Reference proteome</keyword>
<dbReference type="Pfam" id="PF20345">
    <property type="entry name" value="DUF6640"/>
    <property type="match status" value="1"/>
</dbReference>
<sequence length="163" mass="18147">MTVIGKTLLTVVALVTSIGCYIADWNVTHIHNPMWPGHAKFHNGQTMSMGLLLGITMLWYLFAPPTIGNPKKLAGGRENAHIWREVQRDAALANLRTVGVLGALYRVTQASAYLYPGSKPWDYIPGVVEEQSYWIQAWLEAGVLSMLALGWSIERSQILRLSK</sequence>
<name>A0AAW0CD86_9AGAR</name>
<dbReference type="Proteomes" id="UP001362999">
    <property type="component" value="Unassembled WGS sequence"/>
</dbReference>
<evidence type="ECO:0000313" key="2">
    <source>
        <dbReference type="EMBL" id="KAK7036098.1"/>
    </source>
</evidence>